<keyword evidence="10" id="KW-1185">Reference proteome</keyword>
<evidence type="ECO:0000256" key="6">
    <source>
        <dbReference type="ARBA" id="ARBA00045074"/>
    </source>
</evidence>
<dbReference type="RefSeq" id="WP_092367908.1">
    <property type="nucleotide sequence ID" value="NZ_BMGV01000007.1"/>
</dbReference>
<sequence>MPPPTNRFKQALTEGKRQIGCWLSFADPTAAEVMGTAGFDWLVIDGEHAANDIRSIRDQLMALEASPSHPVVRVPIGETWIIKQVLDAGAQTVLVPMVDSAEQARELVRACRYPPFGTRGVGAAAARATGFGAIPDYVATADDQICLLVQVESRKGIDALDEILEIEGIDGVFIGPADLSTDMGLKGDSADAAVQAVIADALSRIRAAGKAPGVLGLNDAATQGYLDMGAQFLAVGIDLLILARNARALSEKWIRAQPT</sequence>
<evidence type="ECO:0000256" key="2">
    <source>
        <dbReference type="ARBA" id="ARBA00005568"/>
    </source>
</evidence>
<dbReference type="Gene3D" id="3.20.20.60">
    <property type="entry name" value="Phosphoenolpyruvate-binding domains"/>
    <property type="match status" value="1"/>
</dbReference>
<dbReference type="InterPro" id="IPR040442">
    <property type="entry name" value="Pyrv_kinase-like_dom_sf"/>
</dbReference>
<evidence type="ECO:0000313" key="10">
    <source>
        <dbReference type="Proteomes" id="UP000199379"/>
    </source>
</evidence>
<dbReference type="PANTHER" id="PTHR30502:SF0">
    <property type="entry name" value="PHOSPHOENOLPYRUVATE CARBOXYLASE FAMILY PROTEIN"/>
    <property type="match status" value="1"/>
</dbReference>
<dbReference type="AlphaFoldDB" id="A0A1H7C6M0"/>
<dbReference type="FunFam" id="3.20.20.60:FF:000004">
    <property type="entry name" value="5-keto-4-deoxy-D-glucarate aldolase"/>
    <property type="match status" value="1"/>
</dbReference>
<dbReference type="GO" id="GO:0046872">
    <property type="term" value="F:metal ion binding"/>
    <property type="evidence" value="ECO:0007669"/>
    <property type="project" value="UniProtKB-KW"/>
</dbReference>
<protein>
    <recommendedName>
        <fullName evidence="7">Hydroxypyruvate/pyruvate aldolase</fullName>
    </recommendedName>
</protein>
<dbReference type="EMBL" id="FNYD01000007">
    <property type="protein sequence ID" value="SEJ82280.1"/>
    <property type="molecule type" value="Genomic_DNA"/>
</dbReference>
<evidence type="ECO:0000256" key="3">
    <source>
        <dbReference type="ARBA" id="ARBA00022723"/>
    </source>
</evidence>
<keyword evidence="3" id="KW-0479">Metal-binding</keyword>
<dbReference type="InterPro" id="IPR050251">
    <property type="entry name" value="HpcH-HpaI_aldolase"/>
</dbReference>
<evidence type="ECO:0000256" key="7">
    <source>
        <dbReference type="ARBA" id="ARBA00068169"/>
    </source>
</evidence>
<evidence type="ECO:0000256" key="1">
    <source>
        <dbReference type="ARBA" id="ARBA00001968"/>
    </source>
</evidence>
<keyword evidence="5" id="KW-0670">Pyruvate</keyword>
<dbReference type="InterPro" id="IPR015813">
    <property type="entry name" value="Pyrv/PenolPyrv_kinase-like_dom"/>
</dbReference>
<dbReference type="Proteomes" id="UP000199379">
    <property type="component" value="Unassembled WGS sequence"/>
</dbReference>
<comment type="similarity">
    <text evidence="2">Belongs to the HpcH/HpaI aldolase family.</text>
</comment>
<accession>A0A1H7C6M0</accession>
<dbReference type="GO" id="GO:0005737">
    <property type="term" value="C:cytoplasm"/>
    <property type="evidence" value="ECO:0007669"/>
    <property type="project" value="TreeGrafter"/>
</dbReference>
<dbReference type="OrthoDB" id="9802624at2"/>
<dbReference type="GO" id="GO:0016832">
    <property type="term" value="F:aldehyde-lyase activity"/>
    <property type="evidence" value="ECO:0007669"/>
    <property type="project" value="TreeGrafter"/>
</dbReference>
<dbReference type="PANTHER" id="PTHR30502">
    <property type="entry name" value="2-KETO-3-DEOXY-L-RHAMNONATE ALDOLASE"/>
    <property type="match status" value="1"/>
</dbReference>
<dbReference type="STRING" id="1227549.SAMN05444007_107240"/>
<evidence type="ECO:0000256" key="4">
    <source>
        <dbReference type="ARBA" id="ARBA00023239"/>
    </source>
</evidence>
<organism evidence="9 10">
    <name type="scientific">Cribrihabitans marinus</name>
    <dbReference type="NCBI Taxonomy" id="1227549"/>
    <lineage>
        <taxon>Bacteria</taxon>
        <taxon>Pseudomonadati</taxon>
        <taxon>Pseudomonadota</taxon>
        <taxon>Alphaproteobacteria</taxon>
        <taxon>Rhodobacterales</taxon>
        <taxon>Paracoccaceae</taxon>
        <taxon>Cribrihabitans</taxon>
    </lineage>
</organism>
<evidence type="ECO:0000259" key="8">
    <source>
        <dbReference type="Pfam" id="PF03328"/>
    </source>
</evidence>
<name>A0A1H7C6M0_9RHOB</name>
<proteinExistence type="inferred from homology"/>
<feature type="domain" description="HpcH/HpaI aldolase/citrate lyase" evidence="8">
    <location>
        <begin position="18"/>
        <end position="241"/>
    </location>
</feature>
<comment type="catalytic activity">
    <reaction evidence="6">
        <text>D-glyceraldehyde + pyruvate = 2-dehydro-3-deoxy-L-galactonate</text>
        <dbReference type="Rhea" id="RHEA:80055"/>
        <dbReference type="ChEBI" id="CHEBI:15361"/>
        <dbReference type="ChEBI" id="CHEBI:17378"/>
        <dbReference type="ChEBI" id="CHEBI:75545"/>
    </reaction>
</comment>
<evidence type="ECO:0000313" key="9">
    <source>
        <dbReference type="EMBL" id="SEJ82280.1"/>
    </source>
</evidence>
<evidence type="ECO:0000256" key="5">
    <source>
        <dbReference type="ARBA" id="ARBA00023317"/>
    </source>
</evidence>
<dbReference type="Pfam" id="PF03328">
    <property type="entry name" value="HpcH_HpaI"/>
    <property type="match status" value="1"/>
</dbReference>
<dbReference type="InterPro" id="IPR005000">
    <property type="entry name" value="Aldolase/citrate-lyase_domain"/>
</dbReference>
<comment type="cofactor">
    <cofactor evidence="1">
        <name>a divalent metal cation</name>
        <dbReference type="ChEBI" id="CHEBI:60240"/>
    </cofactor>
</comment>
<gene>
    <name evidence="9" type="ORF">SAMN05444007_107240</name>
</gene>
<keyword evidence="4" id="KW-0456">Lyase</keyword>
<reference evidence="9 10" key="1">
    <citation type="submission" date="2016-10" db="EMBL/GenBank/DDBJ databases">
        <authorList>
            <person name="de Groot N.N."/>
        </authorList>
    </citation>
    <scope>NUCLEOTIDE SEQUENCE [LARGE SCALE GENOMIC DNA]</scope>
    <source>
        <strain evidence="9 10">DSM 29340</strain>
    </source>
</reference>
<dbReference type="SUPFAM" id="SSF51621">
    <property type="entry name" value="Phosphoenolpyruvate/pyruvate domain"/>
    <property type="match status" value="1"/>
</dbReference>